<keyword evidence="10" id="KW-1185">Reference proteome</keyword>
<evidence type="ECO:0000256" key="6">
    <source>
        <dbReference type="ARBA" id="ARBA00030642"/>
    </source>
</evidence>
<sequence length="271" mass="30569">MGRKLLREPLIHFLGGALLVFAFFWATGSNRDPADYAISIDETDIERLEAGWVQNFRRAPTQAELDSLIDQEIAEEIYYREALRLGLDRNDPVIRRRLFTKMRFIESEETADSEADDAVLQQWMDANPDKYALPPLYDFEQLYLGQISASEARQQIDQLKSGADPASFARPLSTPRTFSRAETADISRQFGDRFVAQLEKLEPGVWSGPIVSGFGSHAVRISAKTAGQTATLADVRQRVVNDWSAARQTEQRDKSLARLQAEYEITVAGRP</sequence>
<accession>A0ABX2N5P2</accession>
<evidence type="ECO:0000256" key="1">
    <source>
        <dbReference type="ARBA" id="ARBA00000971"/>
    </source>
</evidence>
<dbReference type="RefSeq" id="WP_176280481.1">
    <property type="nucleotide sequence ID" value="NZ_JABWMH010000004.1"/>
</dbReference>
<comment type="similarity">
    <text evidence="2">Belongs to the PpiC/parvulin rotamase family.</text>
</comment>
<evidence type="ECO:0000313" key="10">
    <source>
        <dbReference type="Proteomes" id="UP000652427"/>
    </source>
</evidence>
<feature type="domain" description="PpiC" evidence="8">
    <location>
        <begin position="116"/>
        <end position="237"/>
    </location>
</feature>
<proteinExistence type="inferred from homology"/>
<evidence type="ECO:0000256" key="2">
    <source>
        <dbReference type="ARBA" id="ARBA00007656"/>
    </source>
</evidence>
<dbReference type="PANTHER" id="PTHR47245">
    <property type="entry name" value="PEPTIDYLPROLYL ISOMERASE"/>
    <property type="match status" value="1"/>
</dbReference>
<organism evidence="9 10">
    <name type="scientific">Parasphingorhabdus flavimaris</name>
    <dbReference type="NCBI Taxonomy" id="266812"/>
    <lineage>
        <taxon>Bacteria</taxon>
        <taxon>Pseudomonadati</taxon>
        <taxon>Pseudomonadota</taxon>
        <taxon>Alphaproteobacteria</taxon>
        <taxon>Sphingomonadales</taxon>
        <taxon>Sphingomonadaceae</taxon>
        <taxon>Parasphingorhabdus</taxon>
    </lineage>
</organism>
<reference evidence="9 10" key="1">
    <citation type="submission" date="2020-06" db="EMBL/GenBank/DDBJ databases">
        <authorList>
            <person name="Kim S.-J."/>
            <person name="Park S.-J."/>
        </authorList>
    </citation>
    <scope>NUCLEOTIDE SEQUENCE [LARGE SCALE GENOMIC DNA]</scope>
    <source>
        <strain evidence="9 10">SW-151</strain>
    </source>
</reference>
<keyword evidence="5" id="KW-0697">Rotamase</keyword>
<comment type="caution">
    <text evidence="9">The sequence shown here is derived from an EMBL/GenBank/DDBJ whole genome shotgun (WGS) entry which is preliminary data.</text>
</comment>
<dbReference type="InterPro" id="IPR046357">
    <property type="entry name" value="PPIase_dom_sf"/>
</dbReference>
<dbReference type="PANTHER" id="PTHR47245:SF2">
    <property type="entry name" value="PEPTIDYL-PROLYL CIS-TRANS ISOMERASE HP_0175-RELATED"/>
    <property type="match status" value="1"/>
</dbReference>
<dbReference type="InterPro" id="IPR000297">
    <property type="entry name" value="PPIase_PpiC"/>
</dbReference>
<dbReference type="Proteomes" id="UP000652427">
    <property type="component" value="Unassembled WGS sequence"/>
</dbReference>
<gene>
    <name evidence="9" type="ORF">HUO14_14185</name>
</gene>
<dbReference type="Pfam" id="PF13145">
    <property type="entry name" value="Rotamase_2"/>
    <property type="match status" value="1"/>
</dbReference>
<keyword evidence="9" id="KW-0413">Isomerase</keyword>
<evidence type="ECO:0000313" key="9">
    <source>
        <dbReference type="EMBL" id="NVD29045.1"/>
    </source>
</evidence>
<evidence type="ECO:0000256" key="4">
    <source>
        <dbReference type="ARBA" id="ARBA00018370"/>
    </source>
</evidence>
<evidence type="ECO:0000256" key="3">
    <source>
        <dbReference type="ARBA" id="ARBA00013194"/>
    </source>
</evidence>
<dbReference type="Gene3D" id="3.10.50.40">
    <property type="match status" value="1"/>
</dbReference>
<dbReference type="EMBL" id="JABWMH010000004">
    <property type="protein sequence ID" value="NVD29045.1"/>
    <property type="molecule type" value="Genomic_DNA"/>
</dbReference>
<name>A0ABX2N5P2_9SPHN</name>
<dbReference type="EC" id="5.2.1.8" evidence="3"/>
<dbReference type="GO" id="GO:0016853">
    <property type="term" value="F:isomerase activity"/>
    <property type="evidence" value="ECO:0007669"/>
    <property type="project" value="UniProtKB-KW"/>
</dbReference>
<comment type="catalytic activity">
    <reaction evidence="1">
        <text>[protein]-peptidylproline (omega=180) = [protein]-peptidylproline (omega=0)</text>
        <dbReference type="Rhea" id="RHEA:16237"/>
        <dbReference type="Rhea" id="RHEA-COMP:10747"/>
        <dbReference type="Rhea" id="RHEA-COMP:10748"/>
        <dbReference type="ChEBI" id="CHEBI:83833"/>
        <dbReference type="ChEBI" id="CHEBI:83834"/>
        <dbReference type="EC" id="5.2.1.8"/>
    </reaction>
</comment>
<protein>
    <recommendedName>
        <fullName evidence="4">Parvulin-like PPIase</fullName>
        <ecNumber evidence="3">5.2.1.8</ecNumber>
    </recommendedName>
    <alternativeName>
        <fullName evidence="6">Peptidyl-prolyl cis-trans isomerase plp</fullName>
    </alternativeName>
    <alternativeName>
        <fullName evidence="7">Rotamase plp</fullName>
    </alternativeName>
</protein>
<evidence type="ECO:0000259" key="8">
    <source>
        <dbReference type="Pfam" id="PF13145"/>
    </source>
</evidence>
<evidence type="ECO:0000256" key="5">
    <source>
        <dbReference type="ARBA" id="ARBA00023110"/>
    </source>
</evidence>
<evidence type="ECO:0000256" key="7">
    <source>
        <dbReference type="ARBA" id="ARBA00031484"/>
    </source>
</evidence>
<dbReference type="InterPro" id="IPR050245">
    <property type="entry name" value="PrsA_foldase"/>
</dbReference>